<accession>A0A158E9P4</accession>
<sequence length="97" mass="10935">MRRQVAARGQMAEIGASALRRIMRFLDPDLFSVLDEVLSFGLGYATNPTGYQLFMEQLTAFRDDLVERGAARRTLGEIEFGPFLLARQKVRSKPAAR</sequence>
<comment type="caution">
    <text evidence="1">The sequence shown here is derived from an EMBL/GenBank/DDBJ whole genome shotgun (WGS) entry which is preliminary data.</text>
</comment>
<dbReference type="STRING" id="1777138.AWB77_06826"/>
<protein>
    <submittedName>
        <fullName evidence="1">Uncharacterized protein</fullName>
    </submittedName>
</protein>
<evidence type="ECO:0000313" key="1">
    <source>
        <dbReference type="EMBL" id="SAL03595.1"/>
    </source>
</evidence>
<name>A0A158E9P4_9BURK</name>
<dbReference type="AlphaFoldDB" id="A0A158E9P4"/>
<reference evidence="1" key="1">
    <citation type="submission" date="2016-01" db="EMBL/GenBank/DDBJ databases">
        <authorList>
            <person name="Peeters C."/>
        </authorList>
    </citation>
    <scope>NUCLEOTIDE SEQUENCE</scope>
    <source>
        <strain evidence="1">LMG 29320</strain>
    </source>
</reference>
<keyword evidence="2" id="KW-1185">Reference proteome</keyword>
<proteinExistence type="predicted"/>
<dbReference type="EMBL" id="FCNX02000033">
    <property type="protein sequence ID" value="SAL03595.1"/>
    <property type="molecule type" value="Genomic_DNA"/>
</dbReference>
<dbReference type="Proteomes" id="UP000054903">
    <property type="component" value="Unassembled WGS sequence"/>
</dbReference>
<evidence type="ECO:0000313" key="2">
    <source>
        <dbReference type="Proteomes" id="UP000054903"/>
    </source>
</evidence>
<organism evidence="1 2">
    <name type="scientific">Caballeronia fortuita</name>
    <dbReference type="NCBI Taxonomy" id="1777138"/>
    <lineage>
        <taxon>Bacteria</taxon>
        <taxon>Pseudomonadati</taxon>
        <taxon>Pseudomonadota</taxon>
        <taxon>Betaproteobacteria</taxon>
        <taxon>Burkholderiales</taxon>
        <taxon>Burkholderiaceae</taxon>
        <taxon>Caballeronia</taxon>
    </lineage>
</organism>
<gene>
    <name evidence="1" type="ORF">AWB77_06826</name>
</gene>